<gene>
    <name evidence="1" type="ORF">UFOVP614_23</name>
</gene>
<name>A0A6J5NAL4_9CAUD</name>
<proteinExistence type="predicted"/>
<accession>A0A6J5NAL4</accession>
<sequence length="71" mass="8520">MKIEFVKETNIRGDVYYYTTVNGLYETNSLSSDYSFAYEFFIAMRKRKEPIVEVLEHYIIEEPKPEINELN</sequence>
<dbReference type="EMBL" id="LR796573">
    <property type="protein sequence ID" value="CAB4152629.1"/>
    <property type="molecule type" value="Genomic_DNA"/>
</dbReference>
<organism evidence="1">
    <name type="scientific">uncultured Caudovirales phage</name>
    <dbReference type="NCBI Taxonomy" id="2100421"/>
    <lineage>
        <taxon>Viruses</taxon>
        <taxon>Duplodnaviria</taxon>
        <taxon>Heunggongvirae</taxon>
        <taxon>Uroviricota</taxon>
        <taxon>Caudoviricetes</taxon>
        <taxon>Peduoviridae</taxon>
        <taxon>Maltschvirus</taxon>
        <taxon>Maltschvirus maltsch</taxon>
    </lineage>
</organism>
<reference evidence="1" key="1">
    <citation type="submission" date="2020-04" db="EMBL/GenBank/DDBJ databases">
        <authorList>
            <person name="Chiriac C."/>
            <person name="Salcher M."/>
            <person name="Ghai R."/>
            <person name="Kavagutti S V."/>
        </authorList>
    </citation>
    <scope>NUCLEOTIDE SEQUENCE</scope>
</reference>
<evidence type="ECO:0000313" key="1">
    <source>
        <dbReference type="EMBL" id="CAB4152629.1"/>
    </source>
</evidence>
<protein>
    <submittedName>
        <fullName evidence="1">Uncharacterized protein</fullName>
    </submittedName>
</protein>